<dbReference type="InterPro" id="IPR036034">
    <property type="entry name" value="PDZ_sf"/>
</dbReference>
<dbReference type="PANTHER" id="PTHR43343:SF3">
    <property type="entry name" value="PROTEASE DO-LIKE 8, CHLOROPLASTIC"/>
    <property type="match status" value="1"/>
</dbReference>
<keyword evidence="7" id="KW-1185">Reference proteome</keyword>
<dbReference type="Gene3D" id="2.30.42.10">
    <property type="match status" value="1"/>
</dbReference>
<comment type="caution">
    <text evidence="6">The sequence shown here is derived from an EMBL/GenBank/DDBJ whole genome shotgun (WGS) entry which is preliminary data.</text>
</comment>
<feature type="region of interest" description="Disordered" evidence="4">
    <location>
        <begin position="353"/>
        <end position="373"/>
    </location>
</feature>
<dbReference type="PANTHER" id="PTHR43343">
    <property type="entry name" value="PEPTIDASE S12"/>
    <property type="match status" value="1"/>
</dbReference>
<evidence type="ECO:0000256" key="1">
    <source>
        <dbReference type="ARBA" id="ARBA00010541"/>
    </source>
</evidence>
<dbReference type="SUPFAM" id="SSF50156">
    <property type="entry name" value="PDZ domain-like"/>
    <property type="match status" value="1"/>
</dbReference>
<proteinExistence type="inferred from homology"/>
<evidence type="ECO:0000256" key="4">
    <source>
        <dbReference type="SAM" id="MobiDB-lite"/>
    </source>
</evidence>
<evidence type="ECO:0000259" key="5">
    <source>
        <dbReference type="SMART" id="SM00228"/>
    </source>
</evidence>
<evidence type="ECO:0000256" key="2">
    <source>
        <dbReference type="ARBA" id="ARBA00022670"/>
    </source>
</evidence>
<dbReference type="Gene3D" id="2.40.10.10">
    <property type="entry name" value="Trypsin-like serine proteases"/>
    <property type="match status" value="2"/>
</dbReference>
<dbReference type="InterPro" id="IPR051201">
    <property type="entry name" value="Chloro_Bact_Ser_Proteases"/>
</dbReference>
<keyword evidence="2 6" id="KW-0645">Protease</keyword>
<accession>A0ABP9VAY1</accession>
<dbReference type="InterPro" id="IPR009003">
    <property type="entry name" value="Peptidase_S1_PA"/>
</dbReference>
<dbReference type="SUPFAM" id="SSF50494">
    <property type="entry name" value="Trypsin-like serine proteases"/>
    <property type="match status" value="1"/>
</dbReference>
<evidence type="ECO:0000256" key="3">
    <source>
        <dbReference type="ARBA" id="ARBA00022801"/>
    </source>
</evidence>
<sequence length="373" mass="39380">MTRRPRPSPFVLPLLLVVALGAYLWPEQYTPPQPVPNVTQTPPTQGLPNDLPPETKALFQKSRPATVRVESLNVRQGSGGLGTGFFISESGQLLTAYHVVSGGQLFQVTTLSGKQLPAKVTAFDARHDVALLQVGRGGPFPYLKLTTRAPRVGETVLAIGNSDGDYLQPRRGQLLALNVAAARADFPQGTLEMTAPLAPGDSGGPVIDGNGEAIGVVSYIRQSADGRTRSSYAVPVVEGNALMDSLRAGEQHDTPVVGLVFDPTHSGQTTPAGAVVLRVAAGSPAAQAGLRGCVADKDGNLTALGDIIVQVDQTPTPDANAFIRHVQGLEIGQSVNLTYWRNGQEGHTQLTLTGRRSVDDLNRPENTKRSGPC</sequence>
<dbReference type="GO" id="GO:0008233">
    <property type="term" value="F:peptidase activity"/>
    <property type="evidence" value="ECO:0007669"/>
    <property type="project" value="UniProtKB-KW"/>
</dbReference>
<protein>
    <submittedName>
        <fullName evidence="6">Serine protease HhoA</fullName>
    </submittedName>
</protein>
<evidence type="ECO:0000313" key="6">
    <source>
        <dbReference type="EMBL" id="GAA5502425.1"/>
    </source>
</evidence>
<comment type="similarity">
    <text evidence="1">Belongs to the peptidase S1C family.</text>
</comment>
<evidence type="ECO:0000313" key="7">
    <source>
        <dbReference type="Proteomes" id="UP001458946"/>
    </source>
</evidence>
<feature type="compositionally biased region" description="Basic and acidic residues" evidence="4">
    <location>
        <begin position="356"/>
        <end position="373"/>
    </location>
</feature>
<name>A0ABP9VAY1_9DEIO</name>
<dbReference type="InterPro" id="IPR001478">
    <property type="entry name" value="PDZ"/>
</dbReference>
<dbReference type="InterPro" id="IPR001940">
    <property type="entry name" value="Peptidase_S1C"/>
</dbReference>
<organism evidence="6 7">
    <name type="scientific">Deinococcus xinjiangensis</name>
    <dbReference type="NCBI Taxonomy" id="457454"/>
    <lineage>
        <taxon>Bacteria</taxon>
        <taxon>Thermotogati</taxon>
        <taxon>Deinococcota</taxon>
        <taxon>Deinococci</taxon>
        <taxon>Deinococcales</taxon>
        <taxon>Deinococcaceae</taxon>
        <taxon>Deinococcus</taxon>
    </lineage>
</organism>
<dbReference type="Proteomes" id="UP001458946">
    <property type="component" value="Unassembled WGS sequence"/>
</dbReference>
<gene>
    <name evidence="6" type="primary">hhoA</name>
    <name evidence="6" type="ORF">Dxin01_02169</name>
</gene>
<keyword evidence="3" id="KW-0378">Hydrolase</keyword>
<dbReference type="Pfam" id="PF13180">
    <property type="entry name" value="PDZ_2"/>
    <property type="match status" value="1"/>
</dbReference>
<reference evidence="6 7" key="1">
    <citation type="submission" date="2024-02" db="EMBL/GenBank/DDBJ databases">
        <title>Deinococcus xinjiangensis NBRC 107630.</title>
        <authorList>
            <person name="Ichikawa N."/>
            <person name="Katano-Makiyama Y."/>
            <person name="Hidaka K."/>
        </authorList>
    </citation>
    <scope>NUCLEOTIDE SEQUENCE [LARGE SCALE GENOMIC DNA]</scope>
    <source>
        <strain evidence="6 7">NBRC 107630</strain>
    </source>
</reference>
<dbReference type="SMART" id="SM00228">
    <property type="entry name" value="PDZ"/>
    <property type="match status" value="1"/>
</dbReference>
<dbReference type="PRINTS" id="PR00834">
    <property type="entry name" value="PROTEASES2C"/>
</dbReference>
<dbReference type="Pfam" id="PF13365">
    <property type="entry name" value="Trypsin_2"/>
    <property type="match status" value="1"/>
</dbReference>
<dbReference type="EMBL" id="BAABRN010000023">
    <property type="protein sequence ID" value="GAA5502425.1"/>
    <property type="molecule type" value="Genomic_DNA"/>
</dbReference>
<dbReference type="InterPro" id="IPR043504">
    <property type="entry name" value="Peptidase_S1_PA_chymotrypsin"/>
</dbReference>
<dbReference type="RefSeq" id="WP_353542390.1">
    <property type="nucleotide sequence ID" value="NZ_BAABRN010000023.1"/>
</dbReference>
<dbReference type="GO" id="GO:0006508">
    <property type="term" value="P:proteolysis"/>
    <property type="evidence" value="ECO:0007669"/>
    <property type="project" value="UniProtKB-KW"/>
</dbReference>
<feature type="domain" description="PDZ" evidence="5">
    <location>
        <begin position="255"/>
        <end position="343"/>
    </location>
</feature>